<feature type="region of interest" description="Disordered" evidence="1">
    <location>
        <begin position="1"/>
        <end position="45"/>
    </location>
</feature>
<gene>
    <name evidence="2" type="ORF">SETIT_5G163400v2</name>
</gene>
<name>A0A368R5C2_SETIT</name>
<feature type="compositionally biased region" description="Gly residues" evidence="1">
    <location>
        <begin position="130"/>
        <end position="143"/>
    </location>
</feature>
<feature type="compositionally biased region" description="Low complexity" evidence="1">
    <location>
        <begin position="144"/>
        <end position="168"/>
    </location>
</feature>
<accession>A0A368R5C2</accession>
<feature type="region of interest" description="Disordered" evidence="1">
    <location>
        <begin position="188"/>
        <end position="214"/>
    </location>
</feature>
<reference evidence="2" key="1">
    <citation type="journal article" date="2012" name="Nat. Biotechnol.">
        <title>Reference genome sequence of the model plant Setaria.</title>
        <authorList>
            <person name="Bennetzen J.L."/>
            <person name="Schmutz J."/>
            <person name="Wang H."/>
            <person name="Percifield R."/>
            <person name="Hawkins J."/>
            <person name="Pontaroli A.C."/>
            <person name="Estep M."/>
            <person name="Feng L."/>
            <person name="Vaughn J.N."/>
            <person name="Grimwood J."/>
            <person name="Jenkins J."/>
            <person name="Barry K."/>
            <person name="Lindquist E."/>
            <person name="Hellsten U."/>
            <person name="Deshpande S."/>
            <person name="Wang X."/>
            <person name="Wu X."/>
            <person name="Mitros T."/>
            <person name="Triplett J."/>
            <person name="Yang X."/>
            <person name="Ye C.Y."/>
            <person name="Mauro-Herrera M."/>
            <person name="Wang L."/>
            <person name="Li P."/>
            <person name="Sharma M."/>
            <person name="Sharma R."/>
            <person name="Ronald P.C."/>
            <person name="Panaud O."/>
            <person name="Kellogg E.A."/>
            <person name="Brutnell T.P."/>
            <person name="Doust A.N."/>
            <person name="Tuskan G.A."/>
            <person name="Rokhsar D."/>
            <person name="Devos K.M."/>
        </authorList>
    </citation>
    <scope>NUCLEOTIDE SEQUENCE [LARGE SCALE GENOMIC DNA]</scope>
    <source>
        <strain evidence="2">Yugu1</strain>
    </source>
</reference>
<sequence length="326" mass="33227">MHRVHSARSRHRGRPAEKLPGGGTPAQVHEAAVMRKSRAPSPPPPDLAAAITSTLPRRPRHVRLTSFPHRQPLLLPDRLLLWRRGHLPAAGMTSDAAAARISAARTAAMIRRSVLSAPNSFRRFSAAVSGTGGGGGGRGGTTTGHGAAAAAGEGGADSSRSMRRAMMASGGSEALPVVAVVVRGDEVEEVGPASSPKEREDEAGERRAATANSSASLAHLAAARGGPWKPARLLRIVAAGPCPMGRERGICARGNARWPGGTVAGRGGGVDEVARLVAAVWHGGAPVIFESAGSATWSGGNEQSRRATAGGGGDGSGDADPHRRPG</sequence>
<proteinExistence type="predicted"/>
<protein>
    <submittedName>
        <fullName evidence="2">Uncharacterized protein</fullName>
    </submittedName>
</protein>
<dbReference type="AlphaFoldDB" id="A0A368R5C2"/>
<evidence type="ECO:0000313" key="2">
    <source>
        <dbReference type="EMBL" id="RCV25399.1"/>
    </source>
</evidence>
<reference evidence="2" key="2">
    <citation type="submission" date="2015-07" db="EMBL/GenBank/DDBJ databases">
        <authorList>
            <person name="Noorani M."/>
        </authorList>
    </citation>
    <scope>NUCLEOTIDE SEQUENCE</scope>
    <source>
        <strain evidence="2">Yugu1</strain>
    </source>
</reference>
<dbReference type="EMBL" id="CM003532">
    <property type="protein sequence ID" value="RCV25399.1"/>
    <property type="molecule type" value="Genomic_DNA"/>
</dbReference>
<feature type="compositionally biased region" description="Basic and acidic residues" evidence="1">
    <location>
        <begin position="196"/>
        <end position="208"/>
    </location>
</feature>
<feature type="region of interest" description="Disordered" evidence="1">
    <location>
        <begin position="128"/>
        <end position="168"/>
    </location>
</feature>
<evidence type="ECO:0000256" key="1">
    <source>
        <dbReference type="SAM" id="MobiDB-lite"/>
    </source>
</evidence>
<feature type="compositionally biased region" description="Polar residues" evidence="1">
    <location>
        <begin position="293"/>
        <end position="302"/>
    </location>
</feature>
<feature type="region of interest" description="Disordered" evidence="1">
    <location>
        <begin position="292"/>
        <end position="326"/>
    </location>
</feature>
<organism evidence="2">
    <name type="scientific">Setaria italica</name>
    <name type="common">Foxtail millet</name>
    <name type="synonym">Panicum italicum</name>
    <dbReference type="NCBI Taxonomy" id="4555"/>
    <lineage>
        <taxon>Eukaryota</taxon>
        <taxon>Viridiplantae</taxon>
        <taxon>Streptophyta</taxon>
        <taxon>Embryophyta</taxon>
        <taxon>Tracheophyta</taxon>
        <taxon>Spermatophyta</taxon>
        <taxon>Magnoliopsida</taxon>
        <taxon>Liliopsida</taxon>
        <taxon>Poales</taxon>
        <taxon>Poaceae</taxon>
        <taxon>PACMAD clade</taxon>
        <taxon>Panicoideae</taxon>
        <taxon>Panicodae</taxon>
        <taxon>Paniceae</taxon>
        <taxon>Cenchrinae</taxon>
        <taxon>Setaria</taxon>
    </lineage>
</organism>
<feature type="compositionally biased region" description="Basic residues" evidence="1">
    <location>
        <begin position="1"/>
        <end position="13"/>
    </location>
</feature>